<dbReference type="EMBL" id="AWET01000045">
    <property type="protein sequence ID" value="ERJ98878.1"/>
    <property type="molecule type" value="Genomic_DNA"/>
</dbReference>
<keyword evidence="1" id="KW-1133">Transmembrane helix</keyword>
<evidence type="ECO:0000313" key="3">
    <source>
        <dbReference type="Proteomes" id="UP000016600"/>
    </source>
</evidence>
<evidence type="ECO:0000313" key="2">
    <source>
        <dbReference type="EMBL" id="ERJ98878.1"/>
    </source>
</evidence>
<keyword evidence="3" id="KW-1185">Reference proteome</keyword>
<feature type="transmembrane region" description="Helical" evidence="1">
    <location>
        <begin position="113"/>
        <end position="131"/>
    </location>
</feature>
<feature type="transmembrane region" description="Helical" evidence="1">
    <location>
        <begin position="161"/>
        <end position="183"/>
    </location>
</feature>
<feature type="transmembrane region" description="Helical" evidence="1">
    <location>
        <begin position="324"/>
        <end position="344"/>
    </location>
</feature>
<protein>
    <submittedName>
        <fullName evidence="2">EpsG family protein</fullName>
    </submittedName>
</protein>
<dbReference type="Pfam" id="PF14897">
    <property type="entry name" value="EpsG"/>
    <property type="match status" value="1"/>
</dbReference>
<name>U2MHZ5_9BACT</name>
<keyword evidence="1" id="KW-0472">Membrane</keyword>
<sequence length="349" mass="40267">MIILLITIYLFVFLFSMLEDTEQGVKYRRYVFIGIGLVLISFAAFRPIGFDNDSEQYELNFYHYDSPNVILFVEFTYRWLSRYLSYIVNDVHIVFLFYAILGISLKLEAIKKLSSIWMLPLLVYMGNYYILQDLTQIRAGVASGILLASIVPLADNDKRKCIFMWLIAFCFHYSSIILFPLLLLDNKNLTVKYRVALAMLIPAGYVIFFSGIDFLTILPFGFAQDKINVYQSLKDKGIAGEDINVFGWVFLVKVMIYLYTLFMYETVYAYNKYIPILLKIMGLSIFLFLALGQLPVLSFRLSELYGVVDIIIFANIYYTVKPAFVSKIIVAIIGFSMLAINVFYTGLLK</sequence>
<feature type="transmembrane region" description="Helical" evidence="1">
    <location>
        <begin position="83"/>
        <end position="101"/>
    </location>
</feature>
<comment type="caution">
    <text evidence="2">The sequence shown here is derived from an EMBL/GenBank/DDBJ whole genome shotgun (WGS) entry which is preliminary data.</text>
</comment>
<feature type="transmembrane region" description="Helical" evidence="1">
    <location>
        <begin position="30"/>
        <end position="49"/>
    </location>
</feature>
<keyword evidence="1" id="KW-0812">Transmembrane</keyword>
<reference evidence="2 3" key="1">
    <citation type="submission" date="2013-08" db="EMBL/GenBank/DDBJ databases">
        <authorList>
            <person name="Durkin A.S."/>
            <person name="Haft D.R."/>
            <person name="McCorrison J."/>
            <person name="Torralba M."/>
            <person name="Gillis M."/>
            <person name="Haft D.H."/>
            <person name="Methe B."/>
            <person name="Sutton G."/>
            <person name="Nelson K.E."/>
        </authorList>
    </citation>
    <scope>NUCLEOTIDE SEQUENCE [LARGE SCALE GENOMIC DNA]</scope>
    <source>
        <strain evidence="2 3">F0068</strain>
    </source>
</reference>
<dbReference type="Proteomes" id="UP000016600">
    <property type="component" value="Unassembled WGS sequence"/>
</dbReference>
<organism evidence="2 3">
    <name type="scientific">Hoylesella pleuritidis F0068</name>
    <dbReference type="NCBI Taxonomy" id="1081904"/>
    <lineage>
        <taxon>Bacteria</taxon>
        <taxon>Pseudomonadati</taxon>
        <taxon>Bacteroidota</taxon>
        <taxon>Bacteroidia</taxon>
        <taxon>Bacteroidales</taxon>
        <taxon>Prevotellaceae</taxon>
        <taxon>Hoylesella</taxon>
    </lineage>
</organism>
<proteinExistence type="predicted"/>
<feature type="transmembrane region" description="Helical" evidence="1">
    <location>
        <begin position="195"/>
        <end position="222"/>
    </location>
</feature>
<feature type="transmembrane region" description="Helical" evidence="1">
    <location>
        <begin position="243"/>
        <end position="264"/>
    </location>
</feature>
<dbReference type="AlphaFoldDB" id="U2MHZ5"/>
<gene>
    <name evidence="2" type="ORF">HMPREF1218_0697</name>
</gene>
<feature type="transmembrane region" description="Helical" evidence="1">
    <location>
        <begin position="276"/>
        <end position="294"/>
    </location>
</feature>
<dbReference type="PATRIC" id="fig|1081904.3.peg.2129"/>
<evidence type="ECO:0000256" key="1">
    <source>
        <dbReference type="SAM" id="Phobius"/>
    </source>
</evidence>
<dbReference type="RefSeq" id="WP_021584741.1">
    <property type="nucleotide sequence ID" value="NZ_AWET01000045.1"/>
</dbReference>
<dbReference type="InterPro" id="IPR049458">
    <property type="entry name" value="EpsG-like"/>
</dbReference>
<accession>U2MHZ5</accession>